<sequence>MCICINCIQINRCKVYLFIQQQNKNQIINNIHSSFIPHNTLININMKTLKSQNTSLSLIDWDLVECSSFVEKPGLWLIQNI</sequence>
<dbReference type="AlphaFoldDB" id="A0A4D6X0A1"/>
<reference evidence="1" key="1">
    <citation type="journal article" date="2019" name="Mol. Phylogenet. Evol.">
        <title>Morphological evolution and classification of the red algal order Ceramiales inferred using plastid phylogenomics.</title>
        <authorList>
            <person name="Diaz-Tapia P."/>
            <person name="Pasella M.M."/>
            <person name="Verbruggen H."/>
            <person name="Maggs C.A."/>
        </authorList>
    </citation>
    <scope>NUCLEOTIDE SEQUENCE</scope>
    <source>
        <strain evidence="1">PD2766_4</strain>
    </source>
</reference>
<protein>
    <submittedName>
        <fullName evidence="1">Uncharacterized protein</fullName>
    </submittedName>
</protein>
<gene>
    <name evidence="1" type="primary">ycf34</name>
</gene>
<dbReference type="Pfam" id="PF10718">
    <property type="entry name" value="Ycf34"/>
    <property type="match status" value="1"/>
</dbReference>
<accession>A0A4D6X0A1</accession>
<geneLocation type="plastid" evidence="1"/>
<dbReference type="EMBL" id="MK814740">
    <property type="protein sequence ID" value="QCI08882.1"/>
    <property type="molecule type" value="Genomic_DNA"/>
</dbReference>
<organism evidence="1">
    <name type="scientific">Wrangelia sp</name>
    <dbReference type="NCBI Taxonomy" id="2575620"/>
    <lineage>
        <taxon>Eukaryota</taxon>
        <taxon>Rhodophyta</taxon>
        <taxon>Florideophyceae</taxon>
        <taxon>Rhodymeniophycidae</taxon>
        <taxon>Ceramiales</taxon>
        <taxon>Ceramiaceae</taxon>
        <taxon>Wrangelia</taxon>
    </lineage>
</organism>
<name>A0A4D6X0A1_9FLOR</name>
<dbReference type="InterPro" id="IPR019656">
    <property type="entry name" value="Uncharacterised_Ycf34"/>
</dbReference>
<proteinExistence type="predicted"/>
<evidence type="ECO:0000313" key="1">
    <source>
        <dbReference type="EMBL" id="QCI08882.1"/>
    </source>
</evidence>
<reference evidence="1" key="2">
    <citation type="submission" date="2019-04" db="EMBL/GenBank/DDBJ databases">
        <authorList>
            <person name="Pasella M."/>
        </authorList>
    </citation>
    <scope>NUCLEOTIDE SEQUENCE</scope>
    <source>
        <strain evidence="1">PD2766_4</strain>
    </source>
</reference>
<keyword evidence="1" id="KW-0934">Plastid</keyword>